<evidence type="ECO:0000256" key="1">
    <source>
        <dbReference type="ARBA" id="ARBA00005564"/>
    </source>
</evidence>
<name>A0AAD9SRM8_PHOAM</name>
<keyword evidence="3" id="KW-0472">Membrane</keyword>
<accession>A0AAD9SRM8</accession>
<dbReference type="PANTHER" id="PTHR30344:SF1">
    <property type="entry name" value="6-PHOSPHOGLUCONOLACTONASE"/>
    <property type="match status" value="1"/>
</dbReference>
<evidence type="ECO:0000256" key="2">
    <source>
        <dbReference type="SAM" id="MobiDB-lite"/>
    </source>
</evidence>
<dbReference type="AlphaFoldDB" id="A0AAD9SRM8"/>
<dbReference type="InterPro" id="IPR015943">
    <property type="entry name" value="WD40/YVTN_repeat-like_dom_sf"/>
</dbReference>
<comment type="similarity">
    <text evidence="1">Belongs to the cycloisomerase 2 family.</text>
</comment>
<feature type="compositionally biased region" description="Basic residues" evidence="2">
    <location>
        <begin position="29"/>
        <end position="39"/>
    </location>
</feature>
<comment type="caution">
    <text evidence="4">The sequence shown here is derived from an EMBL/GenBank/DDBJ whole genome shotgun (WGS) entry which is preliminary data.</text>
</comment>
<gene>
    <name evidence="4" type="ORF">N8I77_001213</name>
</gene>
<protein>
    <submittedName>
        <fullName evidence="4">Uncharacterized protein</fullName>
    </submittedName>
</protein>
<dbReference type="SUPFAM" id="SSF51004">
    <property type="entry name" value="C-terminal (heme d1) domain of cytochrome cd1-nitrite reductase"/>
    <property type="match status" value="1"/>
</dbReference>
<feature type="region of interest" description="Disordered" evidence="2">
    <location>
        <begin position="26"/>
        <end position="45"/>
    </location>
</feature>
<evidence type="ECO:0000313" key="5">
    <source>
        <dbReference type="Proteomes" id="UP001265746"/>
    </source>
</evidence>
<evidence type="ECO:0000313" key="4">
    <source>
        <dbReference type="EMBL" id="KAK2614377.1"/>
    </source>
</evidence>
<proteinExistence type="inferred from homology"/>
<dbReference type="EMBL" id="JAUJFL010000001">
    <property type="protein sequence ID" value="KAK2614377.1"/>
    <property type="molecule type" value="Genomic_DNA"/>
</dbReference>
<feature type="transmembrane region" description="Helical" evidence="3">
    <location>
        <begin position="55"/>
        <end position="76"/>
    </location>
</feature>
<dbReference type="InterPro" id="IPR019405">
    <property type="entry name" value="Lactonase_7-beta_prop"/>
</dbReference>
<dbReference type="InterPro" id="IPR011048">
    <property type="entry name" value="Haem_d1_sf"/>
</dbReference>
<dbReference type="InterPro" id="IPR050282">
    <property type="entry name" value="Cycloisomerase_2"/>
</dbReference>
<keyword evidence="3" id="KW-0812">Transmembrane</keyword>
<evidence type="ECO:0000256" key="3">
    <source>
        <dbReference type="SAM" id="Phobius"/>
    </source>
</evidence>
<sequence length="503" mass="52907">MWSAHDSAVGPGVKYGELPSLSGVPRKNIGGKKNKKIMTGRRSSVLSGPKSTAPAASYVGFGLLFLTTLILLLLLLTDLVSNRFRCCRAWIQLIRPGLLPNTVSQPDIMFKDLLSTAGVTALVLPGQTAATLLYATTYLDTITTLSLKGSSLQAIASTPGCGANSSWLTPDYANNRIFCLDEGLTSPNGTLSSFGLTSNGTLSQLDIVDTLSGPVSGVIYGESSNGLALAHYSGSSVAAFDISDASTLAPVQAETYTLSGPGPNPDRQDAPHPHEALLDPTGQYLLVPDLGADLIRLYSVDEGELSFTELEPLAVVPGSGPRHGAFLVTEDGTTYFYLASELANTITGFEVTYNDDATLDFTEVYLSSTHGLNETVPNNTTSAAEILVSPDNKFLLVSSRGEGTLKIPNFDPTNSTEIASDPIFTFEIDHSSGKLTRVQQFPAGGSFPRQFSINADGSLVAVGLQNDGRVVVIGRDVETGLLTDFVAAADVGGQPTSVIFAAE</sequence>
<keyword evidence="5" id="KW-1185">Reference proteome</keyword>
<dbReference type="PANTHER" id="PTHR30344">
    <property type="entry name" value="6-PHOSPHOGLUCONOLACTONASE-RELATED"/>
    <property type="match status" value="1"/>
</dbReference>
<organism evidence="4 5">
    <name type="scientific">Phomopsis amygdali</name>
    <name type="common">Fusicoccum amygdali</name>
    <dbReference type="NCBI Taxonomy" id="1214568"/>
    <lineage>
        <taxon>Eukaryota</taxon>
        <taxon>Fungi</taxon>
        <taxon>Dikarya</taxon>
        <taxon>Ascomycota</taxon>
        <taxon>Pezizomycotina</taxon>
        <taxon>Sordariomycetes</taxon>
        <taxon>Sordariomycetidae</taxon>
        <taxon>Diaporthales</taxon>
        <taxon>Diaporthaceae</taxon>
        <taxon>Diaporthe</taxon>
    </lineage>
</organism>
<keyword evidence="3" id="KW-1133">Transmembrane helix</keyword>
<dbReference type="Gene3D" id="2.130.10.10">
    <property type="entry name" value="YVTN repeat-like/Quinoprotein amine dehydrogenase"/>
    <property type="match status" value="1"/>
</dbReference>
<dbReference type="Proteomes" id="UP001265746">
    <property type="component" value="Unassembled WGS sequence"/>
</dbReference>
<reference evidence="4" key="1">
    <citation type="submission" date="2023-06" db="EMBL/GenBank/DDBJ databases">
        <authorList>
            <person name="Noh H."/>
        </authorList>
    </citation>
    <scope>NUCLEOTIDE SEQUENCE</scope>
    <source>
        <strain evidence="4">DUCC20226</strain>
    </source>
</reference>
<dbReference type="GO" id="GO:0017057">
    <property type="term" value="F:6-phosphogluconolactonase activity"/>
    <property type="evidence" value="ECO:0007669"/>
    <property type="project" value="TreeGrafter"/>
</dbReference>
<dbReference type="EMBL" id="JAUJFL010000001">
    <property type="protein sequence ID" value="KAK2614379.1"/>
    <property type="molecule type" value="Genomic_DNA"/>
</dbReference>
<dbReference type="Pfam" id="PF10282">
    <property type="entry name" value="Lactonase"/>
    <property type="match status" value="1"/>
</dbReference>